<evidence type="ECO:0000256" key="4">
    <source>
        <dbReference type="ARBA" id="ARBA00023172"/>
    </source>
</evidence>
<evidence type="ECO:0000313" key="9">
    <source>
        <dbReference type="EMBL" id="RSH76537.1"/>
    </source>
</evidence>
<keyword evidence="5" id="KW-0234">DNA repair</keyword>
<evidence type="ECO:0000256" key="2">
    <source>
        <dbReference type="ARBA" id="ARBA00006661"/>
    </source>
</evidence>
<evidence type="ECO:0000256" key="5">
    <source>
        <dbReference type="ARBA" id="ARBA00023204"/>
    </source>
</evidence>
<dbReference type="RefSeq" id="XP_028471684.1">
    <property type="nucleotide sequence ID" value="XM_028621049.1"/>
</dbReference>
<keyword evidence="3" id="KW-0227">DNA damage</keyword>
<keyword evidence="6" id="KW-0539">Nucleus</keyword>
<protein>
    <recommendedName>
        <fullName evidence="7">Structure-specific endonuclease subunit SLX4</fullName>
    </recommendedName>
</protein>
<comment type="subcellular location">
    <subcellularLocation>
        <location evidence="1">Nucleus</location>
    </subcellularLocation>
</comment>
<dbReference type="EMBL" id="RSCE01000024">
    <property type="protein sequence ID" value="RSH76537.1"/>
    <property type="molecule type" value="Genomic_DNA"/>
</dbReference>
<feature type="region of interest" description="Disordered" evidence="8">
    <location>
        <begin position="1"/>
        <end position="78"/>
    </location>
</feature>
<feature type="region of interest" description="Disordered" evidence="8">
    <location>
        <begin position="280"/>
        <end position="354"/>
    </location>
</feature>
<feature type="compositionally biased region" description="Basic residues" evidence="8">
    <location>
        <begin position="309"/>
        <end position="319"/>
    </location>
</feature>
<comment type="caution">
    <text evidence="9">The sequence shown here is derived from an EMBL/GenBank/DDBJ whole genome shotgun (WGS) entry which is preliminary data.</text>
</comment>
<feature type="compositionally biased region" description="Low complexity" evidence="8">
    <location>
        <begin position="425"/>
        <end position="435"/>
    </location>
</feature>
<dbReference type="GO" id="GO:0006310">
    <property type="term" value="P:DNA recombination"/>
    <property type="evidence" value="ECO:0007669"/>
    <property type="project" value="UniProtKB-KW"/>
</dbReference>
<feature type="compositionally biased region" description="Pro residues" evidence="8">
    <location>
        <begin position="11"/>
        <end position="21"/>
    </location>
</feature>
<dbReference type="STRING" id="105984.A0A427XCK3"/>
<feature type="compositionally biased region" description="Acidic residues" evidence="8">
    <location>
        <begin position="654"/>
        <end position="687"/>
    </location>
</feature>
<dbReference type="GO" id="GO:0006260">
    <property type="term" value="P:DNA replication"/>
    <property type="evidence" value="ECO:0007669"/>
    <property type="project" value="InterPro"/>
</dbReference>
<dbReference type="GO" id="GO:0033557">
    <property type="term" value="C:Slx1-Slx4 complex"/>
    <property type="evidence" value="ECO:0007669"/>
    <property type="project" value="InterPro"/>
</dbReference>
<name>A0A427XCK3_9TREE</name>
<feature type="compositionally biased region" description="Acidic residues" evidence="8">
    <location>
        <begin position="793"/>
        <end position="808"/>
    </location>
</feature>
<comment type="similarity">
    <text evidence="2">Belongs to the SLX4 family.</text>
</comment>
<feature type="compositionally biased region" description="Basic and acidic residues" evidence="8">
    <location>
        <begin position="414"/>
        <end position="423"/>
    </location>
</feature>
<feature type="region of interest" description="Disordered" evidence="8">
    <location>
        <begin position="404"/>
        <end position="490"/>
    </location>
</feature>
<dbReference type="Pfam" id="PF09494">
    <property type="entry name" value="Slx4"/>
    <property type="match status" value="1"/>
</dbReference>
<reference evidence="9 10" key="1">
    <citation type="submission" date="2018-11" db="EMBL/GenBank/DDBJ databases">
        <title>Genome sequence of Apiotrichum porosum DSM 27194.</title>
        <authorList>
            <person name="Aliyu H."/>
            <person name="Gorte O."/>
            <person name="Ochsenreither K."/>
        </authorList>
    </citation>
    <scope>NUCLEOTIDE SEQUENCE [LARGE SCALE GENOMIC DNA]</scope>
    <source>
        <strain evidence="9 10">DSM 27194</strain>
    </source>
</reference>
<feature type="compositionally biased region" description="Acidic residues" evidence="8">
    <location>
        <begin position="1"/>
        <end position="10"/>
    </location>
</feature>
<dbReference type="AlphaFoldDB" id="A0A427XCK3"/>
<evidence type="ECO:0000256" key="6">
    <source>
        <dbReference type="ARBA" id="ARBA00023242"/>
    </source>
</evidence>
<feature type="compositionally biased region" description="Low complexity" evidence="8">
    <location>
        <begin position="102"/>
        <end position="132"/>
    </location>
</feature>
<feature type="compositionally biased region" description="Low complexity" evidence="8">
    <location>
        <begin position="282"/>
        <end position="308"/>
    </location>
</feature>
<sequence length="900" mass="99152">MTTSDSDEPIPIDPPPNPQPHPSRNRTTRSSRSTTFAPYQDDDTVPVPAPARRGRPRKNVSTTTAPVKRKDDDDDDEEVVFVGETVIQGLAARFAFGGGSGASTAMSTSTSTRSTTPASRARATRTPLSRATPSSTSDSNAPAPPPLPLVDKTVPVPDWLGQPRILLQLSRCVVCHRDFKKQSGVERWHHISTCLPPLFRPPNDPPDLKSLLIEALEPHNKQSLLEHRTARADDVVRAAGLIVNPRERRGPKLKVTTVKASHEREDWEDQVHERVLDLVGEPSSPRSYSSPSISPPHSRSHSLSPTRSRSPRSRTRSPRRSSPDMLPPTQPLGESSLASEFARPPRTRSPSPQYDLLLQAPPVIGLSQAVRDSFLREQQDLSNRSDLALGQAKRRRALLEDEDDFGGFSSQRVPSDRDRERPRSSSRSVAQSSPSTHPSVQPRRNNNLPIEPGPPPQQPFRQRGGAHGPGRLPETSGTSSSDNQDERERARAARLRAIMAGRALFLSTANNQLAPIILSPYTVSDDESLDTVPERLIDSPVEHLHTASMTLSPNSPDLPLFTSPPSVPSRPYPDVVIVLSSDSEEADCNDPAWGDAAMLVWDGDVNGSSDGEGKNSGHGEAGPAVSDSEEDSWGTWDQDACLHWDVDGDVGVREEEEEEDEENEEEDEDEDDDEEEAGGMGGYDEELEHSNPQDDADADTPSQIPDYASWDTARLQRLVKGFGYRLSTQRATLVKIASECWMAQHPSSVPRPVATSRAAGMRKGHGTGKASVARPRKLAATRSKRRTRTARSDEDEDEDEGEGEDENENGVHDVDPDSATPACTDKNATLDRQFYNMIHGDTQLYLRVLRYEPIAFDELASRAVQLGIKRKGWKSLLKEFLDKRGVTYYTSDPTAPRRRY</sequence>
<dbReference type="InterPro" id="IPR018574">
    <property type="entry name" value="Structure-sp_endonuc_su_Slx4"/>
</dbReference>
<feature type="compositionally biased region" description="Basic residues" evidence="8">
    <location>
        <begin position="774"/>
        <end position="789"/>
    </location>
</feature>
<accession>A0A427XCK3</accession>
<proteinExistence type="inferred from homology"/>
<feature type="region of interest" description="Disordered" evidence="8">
    <location>
        <begin position="98"/>
        <end position="150"/>
    </location>
</feature>
<feature type="region of interest" description="Disordered" evidence="8">
    <location>
        <begin position="746"/>
        <end position="824"/>
    </location>
</feature>
<dbReference type="GO" id="GO:0006281">
    <property type="term" value="P:DNA repair"/>
    <property type="evidence" value="ECO:0007669"/>
    <property type="project" value="UniProtKB-KW"/>
</dbReference>
<organism evidence="9 10">
    <name type="scientific">Apiotrichum porosum</name>
    <dbReference type="NCBI Taxonomy" id="105984"/>
    <lineage>
        <taxon>Eukaryota</taxon>
        <taxon>Fungi</taxon>
        <taxon>Dikarya</taxon>
        <taxon>Basidiomycota</taxon>
        <taxon>Agaricomycotina</taxon>
        <taxon>Tremellomycetes</taxon>
        <taxon>Trichosporonales</taxon>
        <taxon>Trichosporonaceae</taxon>
        <taxon>Apiotrichum</taxon>
    </lineage>
</organism>
<evidence type="ECO:0000256" key="3">
    <source>
        <dbReference type="ARBA" id="ARBA00022763"/>
    </source>
</evidence>
<evidence type="ECO:0000256" key="8">
    <source>
        <dbReference type="SAM" id="MobiDB-lite"/>
    </source>
</evidence>
<dbReference type="GeneID" id="39590069"/>
<evidence type="ECO:0000256" key="1">
    <source>
        <dbReference type="ARBA" id="ARBA00004123"/>
    </source>
</evidence>
<dbReference type="Proteomes" id="UP000279236">
    <property type="component" value="Unassembled WGS sequence"/>
</dbReference>
<feature type="region of interest" description="Disordered" evidence="8">
    <location>
        <begin position="603"/>
        <end position="706"/>
    </location>
</feature>
<gene>
    <name evidence="9" type="ORF">EHS24_005526</name>
</gene>
<feature type="compositionally biased region" description="Polar residues" evidence="8">
    <location>
        <begin position="436"/>
        <end position="448"/>
    </location>
</feature>
<keyword evidence="4" id="KW-0233">DNA recombination</keyword>
<feature type="compositionally biased region" description="Basic and acidic residues" evidence="8">
    <location>
        <begin position="640"/>
        <end position="653"/>
    </location>
</feature>
<dbReference type="OrthoDB" id="5576441at2759"/>
<keyword evidence="10" id="KW-1185">Reference proteome</keyword>
<evidence type="ECO:0000256" key="7">
    <source>
        <dbReference type="ARBA" id="ARBA00029496"/>
    </source>
</evidence>
<evidence type="ECO:0000313" key="10">
    <source>
        <dbReference type="Proteomes" id="UP000279236"/>
    </source>
</evidence>